<dbReference type="Proteomes" id="UP000001656">
    <property type="component" value="Chromosome"/>
</dbReference>
<evidence type="ECO:0000256" key="2">
    <source>
        <dbReference type="SAM" id="SignalP"/>
    </source>
</evidence>
<evidence type="ECO:0000313" key="7">
    <source>
        <dbReference type="Proteomes" id="UP000077020"/>
    </source>
</evidence>
<dbReference type="PROSITE" id="PS50983">
    <property type="entry name" value="FE_B12_PBP"/>
    <property type="match status" value="1"/>
</dbReference>
<dbReference type="RefSeq" id="WP_013240406.1">
    <property type="nucleotide sequence ID" value="NC_014328.1"/>
</dbReference>
<dbReference type="EMBL" id="LITS01000017">
    <property type="protein sequence ID" value="OAA85631.1"/>
    <property type="molecule type" value="Genomic_DNA"/>
</dbReference>
<dbReference type="SUPFAM" id="SSF53807">
    <property type="entry name" value="Helical backbone' metal receptor"/>
    <property type="match status" value="1"/>
</dbReference>
<gene>
    <name evidence="4" type="primary">hemV2</name>
    <name evidence="4" type="ordered locus">CLJU_c38020</name>
    <name evidence="5" type="ORF">WX45_00273</name>
</gene>
<dbReference type="KEGG" id="clj:CLJU_c38020"/>
<dbReference type="CDD" id="cd01147">
    <property type="entry name" value="HemV-2"/>
    <property type="match status" value="1"/>
</dbReference>
<reference evidence="5 7" key="3">
    <citation type="journal article" date="2016" name="Biotechnol. Bioeng.">
        <title>Traits of selected Clostridium strains for syngas fermentation to ethanol.</title>
        <authorList>
            <person name="Martin M.E."/>
            <person name="Richter H."/>
            <person name="Saha S."/>
            <person name="Angenent L.T."/>
        </authorList>
    </citation>
    <scope>NUCLEOTIDE SEQUENCE [LARGE SCALE GENOMIC DNA]</scope>
    <source>
        <strain evidence="5 7">PETC</strain>
    </source>
</reference>
<keyword evidence="7" id="KW-1185">Reference proteome</keyword>
<dbReference type="HOGENOM" id="CLU_038034_13_1_9"/>
<evidence type="ECO:0000259" key="3">
    <source>
        <dbReference type="PROSITE" id="PS50983"/>
    </source>
</evidence>
<dbReference type="PANTHER" id="PTHR30535">
    <property type="entry name" value="VITAMIN B12-BINDING PROTEIN"/>
    <property type="match status" value="1"/>
</dbReference>
<reference evidence="4" key="1">
    <citation type="submission" date="2009-07" db="EMBL/GenBank/DDBJ databases">
        <authorList>
            <person name="Koepke M."/>
            <person name="Hujer S."/>
            <person name="Held C."/>
            <person name="Wiezer A."/>
            <person name="Liesegang H."/>
            <person name="Ehrenreich A."/>
            <person name="Gottschalk G."/>
            <person name="Duerre P."/>
        </authorList>
    </citation>
    <scope>NUCLEOTIDE SEQUENCE</scope>
    <source>
        <strain evidence="4">DSM 13528</strain>
    </source>
</reference>
<dbReference type="EMBL" id="CP001666">
    <property type="protein sequence ID" value="ADK16828.1"/>
    <property type="molecule type" value="Genomic_DNA"/>
</dbReference>
<dbReference type="PROSITE" id="PS51257">
    <property type="entry name" value="PROKAR_LIPOPROTEIN"/>
    <property type="match status" value="1"/>
</dbReference>
<evidence type="ECO:0000313" key="5">
    <source>
        <dbReference type="EMBL" id="OAA85631.1"/>
    </source>
</evidence>
<accession>D8GU15</accession>
<dbReference type="OrthoDB" id="9787830at2"/>
<sequence length="376" mass="41769">MYKKFSCMMVAMLFLITCVFSGCGNKGISKSSEKPEKINLTDMDGRKVTIPANIRRVVAIGSAMRLYCYVNGINELVGVEKAQQTSSDGRPYMLANPGLKKLPVIGPGFPADPNPELILNVKPDVIIAGDIVDKSGAEELQNKTGIPVVNLTCGNNVVFDQKMYTALKLIGKVIGKEKRANDIVDYMENCKNDLSKRTKDISNEEKQSVYVGALSMKGTHGIESTSANYPQLEILNAKNVADETGKSGSVMIDKEKLLTWNPQKIIIDEGGYTLVQQDYGKNSNFYNSLSAVKNGELYGQLPYVAYYNNIDTALADTYYLGKVLYPEKFKDINPEKKADEIYKFLLGKELYSQMAKDYGGFKKITLKQLNKFINKK</sequence>
<evidence type="ECO:0000256" key="1">
    <source>
        <dbReference type="ARBA" id="ARBA00008814"/>
    </source>
</evidence>
<organism evidence="4 6">
    <name type="scientific">Clostridium ljungdahlii (strain ATCC 55383 / DSM 13528 / PETC)</name>
    <dbReference type="NCBI Taxonomy" id="748727"/>
    <lineage>
        <taxon>Bacteria</taxon>
        <taxon>Bacillati</taxon>
        <taxon>Bacillota</taxon>
        <taxon>Clostridia</taxon>
        <taxon>Eubacteriales</taxon>
        <taxon>Clostridiaceae</taxon>
        <taxon>Clostridium</taxon>
    </lineage>
</organism>
<name>D8GU15_CLOLD</name>
<feature type="chain" id="PRO_5039283836" evidence="2">
    <location>
        <begin position="22"/>
        <end position="376"/>
    </location>
</feature>
<dbReference type="Proteomes" id="UP000077020">
    <property type="component" value="Unassembled WGS sequence"/>
</dbReference>
<evidence type="ECO:0000313" key="4">
    <source>
        <dbReference type="EMBL" id="ADK16828.1"/>
    </source>
</evidence>
<comment type="similarity">
    <text evidence="1">Belongs to the bacterial solute-binding protein 8 family.</text>
</comment>
<dbReference type="STRING" id="748727.CLJU_c38020"/>
<evidence type="ECO:0000313" key="6">
    <source>
        <dbReference type="Proteomes" id="UP000001656"/>
    </source>
</evidence>
<dbReference type="eggNOG" id="COG0614">
    <property type="taxonomic scope" value="Bacteria"/>
</dbReference>
<feature type="domain" description="Fe/B12 periplasmic-binding" evidence="3">
    <location>
        <begin position="56"/>
        <end position="328"/>
    </location>
</feature>
<dbReference type="AlphaFoldDB" id="D8GU15"/>
<dbReference type="InterPro" id="IPR050902">
    <property type="entry name" value="ABC_Transporter_SBP"/>
</dbReference>
<dbReference type="PATRIC" id="fig|748727.19.peg.886"/>
<proteinExistence type="inferred from homology"/>
<dbReference type="Gene3D" id="3.40.50.1980">
    <property type="entry name" value="Nitrogenase molybdenum iron protein domain"/>
    <property type="match status" value="2"/>
</dbReference>
<dbReference type="PANTHER" id="PTHR30535:SF34">
    <property type="entry name" value="MOLYBDATE-BINDING PROTEIN MOLA"/>
    <property type="match status" value="1"/>
</dbReference>
<dbReference type="Pfam" id="PF01497">
    <property type="entry name" value="Peripla_BP_2"/>
    <property type="match status" value="1"/>
</dbReference>
<keyword evidence="2" id="KW-0732">Signal</keyword>
<feature type="signal peptide" evidence="2">
    <location>
        <begin position="1"/>
        <end position="21"/>
    </location>
</feature>
<reference evidence="4 6" key="2">
    <citation type="journal article" date="2010" name="Proc. Natl. Acad. Sci. U.S.A.">
        <title>Clostridium ljungdahlii represents a microbial production platform based on syngas.</title>
        <authorList>
            <person name="Kopke M."/>
            <person name="Held C."/>
            <person name="Hujer S."/>
            <person name="Liesegang H."/>
            <person name="Wiezer A."/>
            <person name="Wollherr A."/>
            <person name="Ehrenreich A."/>
            <person name="Liebl W."/>
            <person name="Gottschalk G."/>
            <person name="Durre P."/>
        </authorList>
    </citation>
    <scope>NUCLEOTIDE SEQUENCE [LARGE SCALE GENOMIC DNA]</scope>
    <source>
        <strain evidence="6">ATCC 55383 / DSM 13528 / PETC</strain>
        <strain evidence="4">DSM 13528</strain>
    </source>
</reference>
<dbReference type="InterPro" id="IPR002491">
    <property type="entry name" value="ABC_transptr_periplasmic_BD"/>
</dbReference>
<protein>
    <submittedName>
        <fullName evidence="5">Iron-dicitrate transporter substrate-binding subunit</fullName>
    </submittedName>
    <submittedName>
        <fullName evidence="4">Predicted metal ion (Fe 3+) ABC transporter, ATPase component</fullName>
    </submittedName>
</protein>